<dbReference type="Pfam" id="PF17862">
    <property type="entry name" value="AAA_lid_3"/>
    <property type="match status" value="1"/>
</dbReference>
<dbReference type="Gene3D" id="1.10.8.60">
    <property type="match status" value="1"/>
</dbReference>
<dbReference type="PANTHER" id="PTHR45644">
    <property type="entry name" value="AAA ATPASE, PUTATIVE (AFU_ORTHOLOGUE AFUA_2G12920)-RELATED-RELATED"/>
    <property type="match status" value="1"/>
</dbReference>
<evidence type="ECO:0000256" key="1">
    <source>
        <dbReference type="ARBA" id="ARBA00004572"/>
    </source>
</evidence>
<dbReference type="InterPro" id="IPR041569">
    <property type="entry name" value="AAA_lid_3"/>
</dbReference>
<comment type="subcellular location">
    <subcellularLocation>
        <location evidence="1">Mitochondrion outer membrane</location>
        <topology evidence="1">Single-pass membrane protein</topology>
    </subcellularLocation>
</comment>
<sequence length="830" mass="93405">MSIFNRLGRLPARNVHKWIHTSAYLRTAATESPAKPHIDSSSSSSKTTSLLDSKHHGRHRSSKLKQTMAKATLPESFLSTNYIKHTALKPLPHKYASFVPDYVWKELEYSVRSGLAPKGRLAAFDHTDHIGMTVPNAGSCYLQDHIVHQLAANVNANVLTLDPQDFIFLAQRSFSRDAADLMPLFSSSEQERKKLLALSQEYQDEMDQVDSMDSDQDVRDAFGLVKQQTQDTSQDDEDDVEEYDDNDYDEDDDESAEQDDKVKLRVVPFGQPTSAGKIIEVHRNKRDKEAESVLKQLTKKYTQMFKRHLAEGSSSSSDEKKIVYLRDYGGIHDQFSKILLNSLVDAVADLKQKGHAVIMIASHCQRTRKLDEDYPDISNMRRISVLPSLQDENQMAEWTSIMKQDEALRIKEINAKQLLAMYNHKSTLGLKADNQGDLLRDLLAMEELTISKAIWTPYDVDRRVTAAIGHALEQNKTSLDVRDFEAANRIVDQYTDMMEKSSSKLTALPKEALKLQPDGSVDFAHLKKTCNDFERKLLTRVVDGTQVQGSFQDVRAPPLTISTLQSLISLPLIRPELFRKGILKKNFIPGVLLFGPPGTGKTMLAKAVAKDSGSRMLDIQASDVYEMYVGQGEKNVKAIFSLARKLSPCVIFIDEVDSLLNQRGSDHAARSHREIINQFMVEWDGLSSHNQGIIVMAATNRPFDLDDAVLRRMPRRILVDLPNEEDRAEILKILLKDEDHHVSIAELAKATEHYSGSDLKNVCVTAALKAVQEQVATNQPQVLNMEHFKEAIKMVPASSSDDMESLVELKKWDSKFGDGKKKKKPSIGFS</sequence>
<keyword evidence="3" id="KW-1000">Mitochondrion outer membrane</keyword>
<organism evidence="8 9">
    <name type="scientific">Mucor circinelloides f. circinelloides (strain 1006PhL)</name>
    <name type="common">Mucormycosis agent</name>
    <name type="synonym">Calyptromyces circinelloides</name>
    <dbReference type="NCBI Taxonomy" id="1220926"/>
    <lineage>
        <taxon>Eukaryota</taxon>
        <taxon>Fungi</taxon>
        <taxon>Fungi incertae sedis</taxon>
        <taxon>Mucoromycota</taxon>
        <taxon>Mucoromycotina</taxon>
        <taxon>Mucoromycetes</taxon>
        <taxon>Mucorales</taxon>
        <taxon>Mucorineae</taxon>
        <taxon>Mucoraceae</taxon>
        <taxon>Mucor</taxon>
    </lineage>
</organism>
<feature type="region of interest" description="Disordered" evidence="6">
    <location>
        <begin position="224"/>
        <end position="261"/>
    </location>
</feature>
<evidence type="ECO:0000256" key="4">
    <source>
        <dbReference type="ARBA" id="ARBA00022840"/>
    </source>
</evidence>
<evidence type="ECO:0000256" key="6">
    <source>
        <dbReference type="SAM" id="MobiDB-lite"/>
    </source>
</evidence>
<dbReference type="GO" id="GO:0016887">
    <property type="term" value="F:ATP hydrolysis activity"/>
    <property type="evidence" value="ECO:0007669"/>
    <property type="project" value="InterPro"/>
</dbReference>
<feature type="compositionally biased region" description="Acidic residues" evidence="6">
    <location>
        <begin position="233"/>
        <end position="257"/>
    </location>
</feature>
<dbReference type="VEuPathDB" id="FungiDB:HMPREF1544_06209"/>
<dbReference type="InterPro" id="IPR003960">
    <property type="entry name" value="ATPase_AAA_CS"/>
</dbReference>
<evidence type="ECO:0000313" key="8">
    <source>
        <dbReference type="EMBL" id="EPB86991.1"/>
    </source>
</evidence>
<dbReference type="GO" id="GO:0005741">
    <property type="term" value="C:mitochondrial outer membrane"/>
    <property type="evidence" value="ECO:0007669"/>
    <property type="project" value="UniProtKB-SubCell"/>
</dbReference>
<dbReference type="InterPro" id="IPR003959">
    <property type="entry name" value="ATPase_AAA_core"/>
</dbReference>
<evidence type="ECO:0000256" key="3">
    <source>
        <dbReference type="ARBA" id="ARBA00022787"/>
    </source>
</evidence>
<evidence type="ECO:0000256" key="2">
    <source>
        <dbReference type="ARBA" id="ARBA00022741"/>
    </source>
</evidence>
<feature type="domain" description="AAA+ ATPase" evidence="7">
    <location>
        <begin position="587"/>
        <end position="724"/>
    </location>
</feature>
<reference evidence="9" key="1">
    <citation type="submission" date="2013-05" db="EMBL/GenBank/DDBJ databases">
        <title>The Genome sequence of Mucor circinelloides f. circinelloides 1006PhL.</title>
        <authorList>
            <consortium name="The Broad Institute Genomics Platform"/>
            <person name="Cuomo C."/>
            <person name="Earl A."/>
            <person name="Findley K."/>
            <person name="Lee S.C."/>
            <person name="Walker B."/>
            <person name="Young S."/>
            <person name="Zeng Q."/>
            <person name="Gargeya S."/>
            <person name="Fitzgerald M."/>
            <person name="Haas B."/>
            <person name="Abouelleil A."/>
            <person name="Allen A.W."/>
            <person name="Alvarado L."/>
            <person name="Arachchi H.M."/>
            <person name="Berlin A.M."/>
            <person name="Chapman S.B."/>
            <person name="Gainer-Dewar J."/>
            <person name="Goldberg J."/>
            <person name="Griggs A."/>
            <person name="Gujja S."/>
            <person name="Hansen M."/>
            <person name="Howarth C."/>
            <person name="Imamovic A."/>
            <person name="Ireland A."/>
            <person name="Larimer J."/>
            <person name="McCowan C."/>
            <person name="Murphy C."/>
            <person name="Pearson M."/>
            <person name="Poon T.W."/>
            <person name="Priest M."/>
            <person name="Roberts A."/>
            <person name="Saif S."/>
            <person name="Shea T."/>
            <person name="Sisk P."/>
            <person name="Sykes S."/>
            <person name="Wortman J."/>
            <person name="Nusbaum C."/>
            <person name="Birren B."/>
        </authorList>
    </citation>
    <scope>NUCLEOTIDE SEQUENCE [LARGE SCALE GENOMIC DNA]</scope>
    <source>
        <strain evidence="9">1006PhL</strain>
    </source>
</reference>
<evidence type="ECO:0000313" key="9">
    <source>
        <dbReference type="Proteomes" id="UP000014254"/>
    </source>
</evidence>
<dbReference type="Gene3D" id="3.40.50.300">
    <property type="entry name" value="P-loop containing nucleotide triphosphate hydrolases"/>
    <property type="match status" value="1"/>
</dbReference>
<dbReference type="Proteomes" id="UP000014254">
    <property type="component" value="Unassembled WGS sequence"/>
</dbReference>
<dbReference type="OrthoDB" id="39734at2759"/>
<dbReference type="SUPFAM" id="SSF52540">
    <property type="entry name" value="P-loop containing nucleoside triphosphate hydrolases"/>
    <property type="match status" value="1"/>
</dbReference>
<dbReference type="EMBL" id="KE123977">
    <property type="protein sequence ID" value="EPB86991.1"/>
    <property type="molecule type" value="Genomic_DNA"/>
</dbReference>
<dbReference type="GO" id="GO:0005524">
    <property type="term" value="F:ATP binding"/>
    <property type="evidence" value="ECO:0007669"/>
    <property type="project" value="UniProtKB-KW"/>
</dbReference>
<keyword evidence="5" id="KW-0496">Mitochondrion</keyword>
<keyword evidence="3" id="KW-0472">Membrane</keyword>
<protein>
    <recommendedName>
        <fullName evidence="7">AAA+ ATPase domain-containing protein</fullName>
    </recommendedName>
</protein>
<dbReference type="InterPro" id="IPR027417">
    <property type="entry name" value="P-loop_NTPase"/>
</dbReference>
<keyword evidence="9" id="KW-1185">Reference proteome</keyword>
<dbReference type="InterPro" id="IPR003593">
    <property type="entry name" value="AAA+_ATPase"/>
</dbReference>
<gene>
    <name evidence="8" type="ORF">HMPREF1544_06209</name>
</gene>
<dbReference type="STRING" id="1220926.S2JA34"/>
<dbReference type="AlphaFoldDB" id="S2JA34"/>
<accession>S2JA34</accession>
<dbReference type="SMART" id="SM00382">
    <property type="entry name" value="AAA"/>
    <property type="match status" value="1"/>
</dbReference>
<proteinExistence type="predicted"/>
<dbReference type="PROSITE" id="PS00674">
    <property type="entry name" value="AAA"/>
    <property type="match status" value="1"/>
</dbReference>
<evidence type="ECO:0000259" key="7">
    <source>
        <dbReference type="SMART" id="SM00382"/>
    </source>
</evidence>
<dbReference type="InterPro" id="IPR051701">
    <property type="entry name" value="Mito_OM_Translocase_MSP1"/>
</dbReference>
<dbReference type="OMA" id="VIMIASH"/>
<feature type="region of interest" description="Disordered" evidence="6">
    <location>
        <begin position="30"/>
        <end position="68"/>
    </location>
</feature>
<keyword evidence="4" id="KW-0067">ATP-binding</keyword>
<feature type="compositionally biased region" description="Low complexity" evidence="6">
    <location>
        <begin position="39"/>
        <end position="51"/>
    </location>
</feature>
<keyword evidence="2" id="KW-0547">Nucleotide-binding</keyword>
<name>S2JA34_MUCC1</name>
<dbReference type="eggNOG" id="KOG0737">
    <property type="taxonomic scope" value="Eukaryota"/>
</dbReference>
<dbReference type="Pfam" id="PF00004">
    <property type="entry name" value="AAA"/>
    <property type="match status" value="1"/>
</dbReference>
<dbReference type="PANTHER" id="PTHR45644:SF56">
    <property type="entry name" value="AAA ATPASE, PUTATIVE (AFU_ORTHOLOGUE AFUA_2G12920)-RELATED"/>
    <property type="match status" value="1"/>
</dbReference>
<evidence type="ECO:0000256" key="5">
    <source>
        <dbReference type="ARBA" id="ARBA00023128"/>
    </source>
</evidence>
<dbReference type="InParanoid" id="S2JA34"/>